<dbReference type="Proteomes" id="UP001059041">
    <property type="component" value="Linkage Group LG10"/>
</dbReference>
<sequence>MWGWGLYSIYIERERCWKILKHLLLTTSQHNMLRLLVLLMVVVYCNSCSLDVPNDGTTNAPDCHDRQGNPHKIYTEWSTDTEICVCSTYGTLCCPRLDNFSDWGKWYAEHFGGYRHGSNWEHEYGNHVGVTDFIADH</sequence>
<proteinExistence type="predicted"/>
<dbReference type="AlphaFoldDB" id="A0A9W7TXJ2"/>
<comment type="caution">
    <text evidence="1">The sequence shown here is derived from an EMBL/GenBank/DDBJ whole genome shotgun (WGS) entry which is preliminary data.</text>
</comment>
<organism evidence="1 2">
    <name type="scientific">Triplophysa rosa</name>
    <name type="common">Cave loach</name>
    <dbReference type="NCBI Taxonomy" id="992332"/>
    <lineage>
        <taxon>Eukaryota</taxon>
        <taxon>Metazoa</taxon>
        <taxon>Chordata</taxon>
        <taxon>Craniata</taxon>
        <taxon>Vertebrata</taxon>
        <taxon>Euteleostomi</taxon>
        <taxon>Actinopterygii</taxon>
        <taxon>Neopterygii</taxon>
        <taxon>Teleostei</taxon>
        <taxon>Ostariophysi</taxon>
        <taxon>Cypriniformes</taxon>
        <taxon>Nemacheilidae</taxon>
        <taxon>Triplophysa</taxon>
    </lineage>
</organism>
<evidence type="ECO:0000313" key="2">
    <source>
        <dbReference type="Proteomes" id="UP001059041"/>
    </source>
</evidence>
<reference evidence="1" key="1">
    <citation type="submission" date="2021-02" db="EMBL/GenBank/DDBJ databases">
        <title>Comparative genomics reveals that relaxation of natural selection precedes convergent phenotypic evolution of cavefish.</title>
        <authorList>
            <person name="Peng Z."/>
        </authorList>
    </citation>
    <scope>NUCLEOTIDE SEQUENCE</scope>
    <source>
        <tissue evidence="1">Muscle</tissue>
    </source>
</reference>
<dbReference type="EMBL" id="JAFHDT010000010">
    <property type="protein sequence ID" value="KAI7804427.1"/>
    <property type="molecule type" value="Genomic_DNA"/>
</dbReference>
<gene>
    <name evidence="1" type="ORF">IRJ41_009965</name>
</gene>
<name>A0A9W7TXJ2_TRIRA</name>
<evidence type="ECO:0000313" key="1">
    <source>
        <dbReference type="EMBL" id="KAI7804427.1"/>
    </source>
</evidence>
<accession>A0A9W7TXJ2</accession>
<protein>
    <submittedName>
        <fullName evidence="1">Uncharacterized protein</fullName>
    </submittedName>
</protein>
<keyword evidence="2" id="KW-1185">Reference proteome</keyword>